<evidence type="ECO:0000256" key="6">
    <source>
        <dbReference type="ARBA" id="ARBA00022692"/>
    </source>
</evidence>
<dbReference type="CDD" id="cd00082">
    <property type="entry name" value="HisKA"/>
    <property type="match status" value="1"/>
</dbReference>
<accession>A0ABT4SZG8</accession>
<dbReference type="InterPro" id="IPR036097">
    <property type="entry name" value="HisK_dim/P_sf"/>
</dbReference>
<dbReference type="EC" id="2.7.13.3" evidence="3"/>
<gene>
    <name evidence="12" type="ORF">OUY24_18725</name>
</gene>
<organism evidence="12 13">
    <name type="scientific">Nonomuraea ferruginea</name>
    <dbReference type="NCBI Taxonomy" id="46174"/>
    <lineage>
        <taxon>Bacteria</taxon>
        <taxon>Bacillati</taxon>
        <taxon>Actinomycetota</taxon>
        <taxon>Actinomycetes</taxon>
        <taxon>Streptosporangiales</taxon>
        <taxon>Streptosporangiaceae</taxon>
        <taxon>Nonomuraea</taxon>
    </lineage>
</organism>
<dbReference type="InterPro" id="IPR050428">
    <property type="entry name" value="TCS_sensor_his_kinase"/>
</dbReference>
<feature type="domain" description="Histidine kinase" evidence="11">
    <location>
        <begin position="245"/>
        <end position="446"/>
    </location>
</feature>
<protein>
    <recommendedName>
        <fullName evidence="3">histidine kinase</fullName>
        <ecNumber evidence="3">2.7.13.3</ecNumber>
    </recommendedName>
</protein>
<dbReference type="SUPFAM" id="SSF47384">
    <property type="entry name" value="Homodimeric domain of signal transducing histidine kinase"/>
    <property type="match status" value="1"/>
</dbReference>
<evidence type="ECO:0000256" key="5">
    <source>
        <dbReference type="ARBA" id="ARBA00022679"/>
    </source>
</evidence>
<evidence type="ECO:0000313" key="13">
    <source>
        <dbReference type="Proteomes" id="UP001212498"/>
    </source>
</evidence>
<dbReference type="PRINTS" id="PR00344">
    <property type="entry name" value="BCTRLSENSOR"/>
</dbReference>
<evidence type="ECO:0000256" key="7">
    <source>
        <dbReference type="ARBA" id="ARBA00022777"/>
    </source>
</evidence>
<evidence type="ECO:0000259" key="11">
    <source>
        <dbReference type="PROSITE" id="PS50109"/>
    </source>
</evidence>
<keyword evidence="10" id="KW-0472">Membrane</keyword>
<dbReference type="InterPro" id="IPR003594">
    <property type="entry name" value="HATPase_dom"/>
</dbReference>
<comment type="catalytic activity">
    <reaction evidence="1">
        <text>ATP + protein L-histidine = ADP + protein N-phospho-L-histidine.</text>
        <dbReference type="EC" id="2.7.13.3"/>
    </reaction>
</comment>
<sequence>MKLSTRFALCLAVLVPLMVSLAGLLVLALVSADLRAERDERLLARLNALRPMATSYAWRARVAPAVPPDFMERRLAAAVGTGAYVHVHGAEPLTIGDVPARPPAGDGPADHAERAGEWRYVATDLGRRGSRLWLFEPRERLDAQLSLLRRRVWTVTLAGAAAGAAAGLALGRYAVRPLVRLGRQAAALDTPPEPSARTGVRLDTGSRVGEIDHLAGVLNDLLDRRDAAVTRTAEALDTARAFAATAAHELRTPLTSMGANLAQLDHPGLTPADRDELVADLTAEHARVQRLITVLRQLAAGELLDPATSAPADLSGIVREAAASARRRHPGATITESVADGVTVRGWAEGLRLIAGNLLDNAARHGEPPITVELALDGATAVLTVADGGPGVTAGEREAVFARFRRRPGSPGSGLGLTLVRQQAELHGGAATVTGSRFEIRLPTAGGTGRARSWLE</sequence>
<keyword evidence="6" id="KW-0812">Transmembrane</keyword>
<dbReference type="Gene3D" id="3.30.565.10">
    <property type="entry name" value="Histidine kinase-like ATPase, C-terminal domain"/>
    <property type="match status" value="1"/>
</dbReference>
<evidence type="ECO:0000256" key="4">
    <source>
        <dbReference type="ARBA" id="ARBA00022553"/>
    </source>
</evidence>
<comment type="subcellular location">
    <subcellularLocation>
        <location evidence="2">Cell membrane</location>
    </subcellularLocation>
</comment>
<dbReference type="CDD" id="cd00075">
    <property type="entry name" value="HATPase"/>
    <property type="match status" value="1"/>
</dbReference>
<dbReference type="InterPro" id="IPR005467">
    <property type="entry name" value="His_kinase_dom"/>
</dbReference>
<dbReference type="SMART" id="SM00388">
    <property type="entry name" value="HisKA"/>
    <property type="match status" value="1"/>
</dbReference>
<dbReference type="PANTHER" id="PTHR45436:SF5">
    <property type="entry name" value="SENSOR HISTIDINE KINASE TRCS"/>
    <property type="match status" value="1"/>
</dbReference>
<dbReference type="Gene3D" id="1.10.287.130">
    <property type="match status" value="1"/>
</dbReference>
<evidence type="ECO:0000256" key="2">
    <source>
        <dbReference type="ARBA" id="ARBA00004236"/>
    </source>
</evidence>
<dbReference type="SUPFAM" id="SSF55874">
    <property type="entry name" value="ATPase domain of HSP90 chaperone/DNA topoisomerase II/histidine kinase"/>
    <property type="match status" value="1"/>
</dbReference>
<dbReference type="EMBL" id="JAPNUD010000047">
    <property type="protein sequence ID" value="MDA0642666.1"/>
    <property type="molecule type" value="Genomic_DNA"/>
</dbReference>
<dbReference type="Proteomes" id="UP001212498">
    <property type="component" value="Unassembled WGS sequence"/>
</dbReference>
<keyword evidence="8" id="KW-1133">Transmembrane helix</keyword>
<evidence type="ECO:0000256" key="1">
    <source>
        <dbReference type="ARBA" id="ARBA00000085"/>
    </source>
</evidence>
<evidence type="ECO:0000256" key="3">
    <source>
        <dbReference type="ARBA" id="ARBA00012438"/>
    </source>
</evidence>
<evidence type="ECO:0000313" key="12">
    <source>
        <dbReference type="EMBL" id="MDA0642666.1"/>
    </source>
</evidence>
<proteinExistence type="predicted"/>
<keyword evidence="7 12" id="KW-0418">Kinase</keyword>
<name>A0ABT4SZG8_9ACTN</name>
<dbReference type="InterPro" id="IPR003661">
    <property type="entry name" value="HisK_dim/P_dom"/>
</dbReference>
<evidence type="ECO:0000256" key="9">
    <source>
        <dbReference type="ARBA" id="ARBA00023012"/>
    </source>
</evidence>
<comment type="caution">
    <text evidence="12">The sequence shown here is derived from an EMBL/GenBank/DDBJ whole genome shotgun (WGS) entry which is preliminary data.</text>
</comment>
<dbReference type="GO" id="GO:0016301">
    <property type="term" value="F:kinase activity"/>
    <property type="evidence" value="ECO:0007669"/>
    <property type="project" value="UniProtKB-KW"/>
</dbReference>
<reference evidence="12 13" key="1">
    <citation type="submission" date="2022-11" db="EMBL/GenBank/DDBJ databases">
        <title>Nonomuraea corallina sp. nov., a new species of the genus Nonomuraea isolated from sea side sediment in Thai sea.</title>
        <authorList>
            <person name="Ngamcharungchit C."/>
            <person name="Matsumoto A."/>
            <person name="Suriyachadkun C."/>
            <person name="Panbangred W."/>
            <person name="Inahashi Y."/>
            <person name="Intra B."/>
        </authorList>
    </citation>
    <scope>NUCLEOTIDE SEQUENCE [LARGE SCALE GENOMIC DNA]</scope>
    <source>
        <strain evidence="12 13">DSM 43553</strain>
    </source>
</reference>
<dbReference type="RefSeq" id="WP_271277146.1">
    <property type="nucleotide sequence ID" value="NZ_BAABFD010000002.1"/>
</dbReference>
<keyword evidence="4" id="KW-0597">Phosphoprotein</keyword>
<dbReference type="PROSITE" id="PS50109">
    <property type="entry name" value="HIS_KIN"/>
    <property type="match status" value="1"/>
</dbReference>
<dbReference type="SMART" id="SM00387">
    <property type="entry name" value="HATPase_c"/>
    <property type="match status" value="1"/>
</dbReference>
<keyword evidence="5" id="KW-0808">Transferase</keyword>
<evidence type="ECO:0000256" key="8">
    <source>
        <dbReference type="ARBA" id="ARBA00022989"/>
    </source>
</evidence>
<dbReference type="PANTHER" id="PTHR45436">
    <property type="entry name" value="SENSOR HISTIDINE KINASE YKOH"/>
    <property type="match status" value="1"/>
</dbReference>
<dbReference type="InterPro" id="IPR004358">
    <property type="entry name" value="Sig_transdc_His_kin-like_C"/>
</dbReference>
<dbReference type="Pfam" id="PF00512">
    <property type="entry name" value="HisKA"/>
    <property type="match status" value="1"/>
</dbReference>
<keyword evidence="13" id="KW-1185">Reference proteome</keyword>
<evidence type="ECO:0000256" key="10">
    <source>
        <dbReference type="ARBA" id="ARBA00023136"/>
    </source>
</evidence>
<dbReference type="InterPro" id="IPR036890">
    <property type="entry name" value="HATPase_C_sf"/>
</dbReference>
<keyword evidence="9" id="KW-0902">Two-component regulatory system</keyword>
<dbReference type="Pfam" id="PF02518">
    <property type="entry name" value="HATPase_c"/>
    <property type="match status" value="1"/>
</dbReference>